<sequence length="126" mass="14903">MNKTLKILIISIICIILTLTVWILSVIAYQKHKSEKIIDHVIERKGWDKKIKHEKMSFNIMMGDAEKWVVYKDQPNVHYCYVVTPKPALSNSDNDYVVTDMTELEKKESYYKYILEEEPYVSKNKS</sequence>
<proteinExistence type="predicted"/>
<name>A0ABZ3EA94_9STAP</name>
<keyword evidence="1" id="KW-0472">Membrane</keyword>
<dbReference type="EMBL" id="CP128355">
    <property type="protein sequence ID" value="XAF69755.1"/>
    <property type="molecule type" value="Genomic_DNA"/>
</dbReference>
<dbReference type="Proteomes" id="UP001436297">
    <property type="component" value="Chromosome"/>
</dbReference>
<evidence type="ECO:0000313" key="2">
    <source>
        <dbReference type="EMBL" id="XAF69755.1"/>
    </source>
</evidence>
<keyword evidence="1" id="KW-1133">Transmembrane helix</keyword>
<dbReference type="RefSeq" id="WP_251516015.1">
    <property type="nucleotide sequence ID" value="NZ_CP128355.1"/>
</dbReference>
<protein>
    <submittedName>
        <fullName evidence="2">DUF3139 domain-containing protein</fullName>
    </submittedName>
</protein>
<evidence type="ECO:0000256" key="1">
    <source>
        <dbReference type="SAM" id="Phobius"/>
    </source>
</evidence>
<gene>
    <name evidence="2" type="ORF">QQM35_06675</name>
</gene>
<keyword evidence="1" id="KW-0812">Transmembrane</keyword>
<feature type="transmembrane region" description="Helical" evidence="1">
    <location>
        <begin position="7"/>
        <end position="29"/>
    </location>
</feature>
<dbReference type="Pfam" id="PF11337">
    <property type="entry name" value="DUF3139"/>
    <property type="match status" value="1"/>
</dbReference>
<keyword evidence="3" id="KW-1185">Reference proteome</keyword>
<evidence type="ECO:0000313" key="3">
    <source>
        <dbReference type="Proteomes" id="UP001436297"/>
    </source>
</evidence>
<dbReference type="InterPro" id="IPR021486">
    <property type="entry name" value="DUF3139"/>
</dbReference>
<reference evidence="2 3" key="1">
    <citation type="journal article" date="2024" name="Pathogens">
        <title>Staphylococcus hsinchuensis sp. nov., Isolated from Soymilk.</title>
        <authorList>
            <person name="Wang Y.T."/>
            <person name="Lin Y.C."/>
            <person name="Hsieh Y.H."/>
            <person name="Lin Y.T."/>
            <person name="Hamada M."/>
            <person name="Chen C.C."/>
            <person name="Liou J.S."/>
            <person name="Lee A.Y."/>
            <person name="Zhang W.L."/>
            <person name="Chen Y.T."/>
            <person name="Huang C.H."/>
        </authorList>
    </citation>
    <scope>NUCLEOTIDE SEQUENCE [LARGE SCALE GENOMIC DNA]</scope>
    <source>
        <strain evidence="2 3">H164</strain>
    </source>
</reference>
<accession>A0ABZ3EA94</accession>
<organism evidence="2 3">
    <name type="scientific">Staphylococcus hsinchuensis</name>
    <dbReference type="NCBI Taxonomy" id="3051183"/>
    <lineage>
        <taxon>Bacteria</taxon>
        <taxon>Bacillati</taxon>
        <taxon>Bacillota</taxon>
        <taxon>Bacilli</taxon>
        <taxon>Bacillales</taxon>
        <taxon>Staphylococcaceae</taxon>
        <taxon>Staphylococcus</taxon>
    </lineage>
</organism>